<dbReference type="AlphaFoldDB" id="X1JYW7"/>
<feature type="region of interest" description="Disordered" evidence="1">
    <location>
        <begin position="1"/>
        <end position="29"/>
    </location>
</feature>
<feature type="non-terminal residue" evidence="2">
    <location>
        <position position="1"/>
    </location>
</feature>
<evidence type="ECO:0000313" key="2">
    <source>
        <dbReference type="EMBL" id="GAH86565.1"/>
    </source>
</evidence>
<name>X1JYW7_9ZZZZ</name>
<dbReference type="InterPro" id="IPR055545">
    <property type="entry name" value="DUF7121"/>
</dbReference>
<sequence>NELLVKAKEHMTKRDELNAQVKESKEKRKKFQEDLQEKKALLEELTEKEGDVKEGDIRKKKRLMKNLTEEVDKLEWNLQTRVLSSEEEKNMIQELEKLSERINKLAADVHVTTSQNQVWREISSIQKQINYLHVIIIDSAKESQIFHNLMNQFFQQAI</sequence>
<accession>X1JYW7</accession>
<organism evidence="2">
    <name type="scientific">marine sediment metagenome</name>
    <dbReference type="NCBI Taxonomy" id="412755"/>
    <lineage>
        <taxon>unclassified sequences</taxon>
        <taxon>metagenomes</taxon>
        <taxon>ecological metagenomes</taxon>
    </lineage>
</organism>
<proteinExistence type="predicted"/>
<evidence type="ECO:0000256" key="1">
    <source>
        <dbReference type="SAM" id="MobiDB-lite"/>
    </source>
</evidence>
<reference evidence="2" key="1">
    <citation type="journal article" date="2014" name="Front. Microbiol.">
        <title>High frequency of phylogenetically diverse reductive dehalogenase-homologous genes in deep subseafloor sedimentary metagenomes.</title>
        <authorList>
            <person name="Kawai M."/>
            <person name="Futagami T."/>
            <person name="Toyoda A."/>
            <person name="Takaki Y."/>
            <person name="Nishi S."/>
            <person name="Hori S."/>
            <person name="Arai W."/>
            <person name="Tsubouchi T."/>
            <person name="Morono Y."/>
            <person name="Uchiyama I."/>
            <person name="Ito T."/>
            <person name="Fujiyama A."/>
            <person name="Inagaki F."/>
            <person name="Takami H."/>
        </authorList>
    </citation>
    <scope>NUCLEOTIDE SEQUENCE</scope>
    <source>
        <strain evidence="2">Expedition CK06-06</strain>
    </source>
</reference>
<dbReference type="Pfam" id="PF23435">
    <property type="entry name" value="DUF7121"/>
    <property type="match status" value="1"/>
</dbReference>
<dbReference type="EMBL" id="BARU01043924">
    <property type="protein sequence ID" value="GAH86565.1"/>
    <property type="molecule type" value="Genomic_DNA"/>
</dbReference>
<gene>
    <name evidence="2" type="ORF">S03H2_67161</name>
</gene>
<comment type="caution">
    <text evidence="2">The sequence shown here is derived from an EMBL/GenBank/DDBJ whole genome shotgun (WGS) entry which is preliminary data.</text>
</comment>
<protein>
    <submittedName>
        <fullName evidence="2">Uncharacterized protein</fullName>
    </submittedName>
</protein>